<dbReference type="RefSeq" id="WP_145365805.1">
    <property type="nucleotide sequence ID" value="NZ_CP036268.1"/>
</dbReference>
<proteinExistence type="predicted"/>
<accession>A0A517R784</accession>
<name>A0A517R784_9PLAN</name>
<reference evidence="1 2" key="1">
    <citation type="submission" date="2019-02" db="EMBL/GenBank/DDBJ databases">
        <title>Deep-cultivation of Planctomycetes and their phenomic and genomic characterization uncovers novel biology.</title>
        <authorList>
            <person name="Wiegand S."/>
            <person name="Jogler M."/>
            <person name="Boedeker C."/>
            <person name="Pinto D."/>
            <person name="Vollmers J."/>
            <person name="Rivas-Marin E."/>
            <person name="Kohn T."/>
            <person name="Peeters S.H."/>
            <person name="Heuer A."/>
            <person name="Rast P."/>
            <person name="Oberbeckmann S."/>
            <person name="Bunk B."/>
            <person name="Jeske O."/>
            <person name="Meyerdierks A."/>
            <person name="Storesund J.E."/>
            <person name="Kallscheuer N."/>
            <person name="Luecker S."/>
            <person name="Lage O.M."/>
            <person name="Pohl T."/>
            <person name="Merkel B.J."/>
            <person name="Hornburger P."/>
            <person name="Mueller R.-W."/>
            <person name="Bruemmer F."/>
            <person name="Labrenz M."/>
            <person name="Spormann A.M."/>
            <person name="Op den Camp H."/>
            <person name="Overmann J."/>
            <person name="Amann R."/>
            <person name="Jetten M.S.M."/>
            <person name="Mascher T."/>
            <person name="Medema M.H."/>
            <person name="Devos D.P."/>
            <person name="Kaster A.-K."/>
            <person name="Ovreas L."/>
            <person name="Rohde M."/>
            <person name="Galperin M.Y."/>
            <person name="Jogler C."/>
        </authorList>
    </citation>
    <scope>NUCLEOTIDE SEQUENCE [LARGE SCALE GENOMIC DNA]</scope>
    <source>
        <strain evidence="1 2">Pan189</strain>
    </source>
</reference>
<organism evidence="1 2">
    <name type="scientific">Stratiformator vulcanicus</name>
    <dbReference type="NCBI Taxonomy" id="2527980"/>
    <lineage>
        <taxon>Bacteria</taxon>
        <taxon>Pseudomonadati</taxon>
        <taxon>Planctomycetota</taxon>
        <taxon>Planctomycetia</taxon>
        <taxon>Planctomycetales</taxon>
        <taxon>Planctomycetaceae</taxon>
        <taxon>Stratiformator</taxon>
    </lineage>
</organism>
<evidence type="ECO:0000313" key="2">
    <source>
        <dbReference type="Proteomes" id="UP000317318"/>
    </source>
</evidence>
<gene>
    <name evidence="1" type="ORF">Pan189_40900</name>
</gene>
<dbReference type="Proteomes" id="UP000317318">
    <property type="component" value="Chromosome"/>
</dbReference>
<evidence type="ECO:0000313" key="1">
    <source>
        <dbReference type="EMBL" id="QDT39681.1"/>
    </source>
</evidence>
<keyword evidence="2" id="KW-1185">Reference proteome</keyword>
<dbReference type="KEGG" id="svp:Pan189_40900"/>
<protein>
    <submittedName>
        <fullName evidence="1">Uncharacterized protein</fullName>
    </submittedName>
</protein>
<sequence>MARLKDQLPTVILIVVAIAPAARYGWVGDGWFAWTQHQSSTRSGVVRTQPSPVVNQQFYTGPLAFFDPPARQKLSLSNVSRRRLGVPLVDSPGTAVGTTVVVELLIRHHGGIAPTGEAGFLLVDLRRGAMPWAGPDAIERVNAFQESESFAAHSLWNCGYREEQWIGWDPMNCPEWTDVSWNDGLRSNEWPIYNSASLRFLTKPQPQIPLEWKTTDEVR</sequence>
<dbReference type="AlphaFoldDB" id="A0A517R784"/>
<dbReference type="EMBL" id="CP036268">
    <property type="protein sequence ID" value="QDT39681.1"/>
    <property type="molecule type" value="Genomic_DNA"/>
</dbReference>